<dbReference type="EMBL" id="BQNB010021745">
    <property type="protein sequence ID" value="GJU09636.1"/>
    <property type="molecule type" value="Genomic_DNA"/>
</dbReference>
<protein>
    <submittedName>
        <fullName evidence="10">Retrovirus-related pol polyprotein from transposon TNT 1-94</fullName>
    </submittedName>
</protein>
<keyword evidence="9" id="KW-0233">DNA recombination</keyword>
<accession>A0ABQ5JBV6</accession>
<keyword evidence="7" id="KW-0695">RNA-directed DNA polymerase</keyword>
<dbReference type="InterPro" id="IPR012337">
    <property type="entry name" value="RNaseH-like_sf"/>
</dbReference>
<evidence type="ECO:0000256" key="1">
    <source>
        <dbReference type="ARBA" id="ARBA00022722"/>
    </source>
</evidence>
<reference evidence="10" key="2">
    <citation type="submission" date="2022-01" db="EMBL/GenBank/DDBJ databases">
        <authorList>
            <person name="Yamashiro T."/>
            <person name="Shiraishi A."/>
            <person name="Satake H."/>
            <person name="Nakayama K."/>
        </authorList>
    </citation>
    <scope>NUCLEOTIDE SEQUENCE</scope>
</reference>
<keyword evidence="4" id="KW-0378">Hydrolase</keyword>
<dbReference type="PANTHER" id="PTHR42648">
    <property type="entry name" value="TRANSPOSASE, PUTATIVE-RELATED"/>
    <property type="match status" value="1"/>
</dbReference>
<organism evidence="10 11">
    <name type="scientific">Tanacetum coccineum</name>
    <dbReference type="NCBI Taxonomy" id="301880"/>
    <lineage>
        <taxon>Eukaryota</taxon>
        <taxon>Viridiplantae</taxon>
        <taxon>Streptophyta</taxon>
        <taxon>Embryophyta</taxon>
        <taxon>Tracheophyta</taxon>
        <taxon>Spermatophyta</taxon>
        <taxon>Magnoliopsida</taxon>
        <taxon>eudicotyledons</taxon>
        <taxon>Gunneridae</taxon>
        <taxon>Pentapetalae</taxon>
        <taxon>asterids</taxon>
        <taxon>campanulids</taxon>
        <taxon>Asterales</taxon>
        <taxon>Asteraceae</taxon>
        <taxon>Asteroideae</taxon>
        <taxon>Anthemideae</taxon>
        <taxon>Anthemidinae</taxon>
        <taxon>Tanacetum</taxon>
    </lineage>
</organism>
<dbReference type="InterPro" id="IPR039537">
    <property type="entry name" value="Retrotran_Ty1/copia-like"/>
</dbReference>
<evidence type="ECO:0000256" key="9">
    <source>
        <dbReference type="ARBA" id="ARBA00023172"/>
    </source>
</evidence>
<dbReference type="Proteomes" id="UP001151760">
    <property type="component" value="Unassembled WGS sequence"/>
</dbReference>
<evidence type="ECO:0000256" key="2">
    <source>
        <dbReference type="ARBA" id="ARBA00022723"/>
    </source>
</evidence>
<keyword evidence="5" id="KW-0460">Magnesium</keyword>
<proteinExistence type="predicted"/>
<keyword evidence="8" id="KW-0239">DNA-directed DNA polymerase</keyword>
<dbReference type="PANTHER" id="PTHR42648:SF11">
    <property type="entry name" value="TRANSPOSON TY4-P GAG-POL POLYPROTEIN"/>
    <property type="match status" value="1"/>
</dbReference>
<dbReference type="SUPFAM" id="SSF53098">
    <property type="entry name" value="Ribonuclease H-like"/>
    <property type="match status" value="1"/>
</dbReference>
<evidence type="ECO:0000256" key="8">
    <source>
        <dbReference type="ARBA" id="ARBA00022932"/>
    </source>
</evidence>
<evidence type="ECO:0000256" key="5">
    <source>
        <dbReference type="ARBA" id="ARBA00022842"/>
    </source>
</evidence>
<gene>
    <name evidence="10" type="ORF">Tco_1132032</name>
</gene>
<comment type="caution">
    <text evidence="10">The sequence shown here is derived from an EMBL/GenBank/DDBJ whole genome shotgun (WGS) entry which is preliminary data.</text>
</comment>
<reference evidence="10" key="1">
    <citation type="journal article" date="2022" name="Int. J. Mol. Sci.">
        <title>Draft Genome of Tanacetum Coccineum: Genomic Comparison of Closely Related Tanacetum-Family Plants.</title>
        <authorList>
            <person name="Yamashiro T."/>
            <person name="Shiraishi A."/>
            <person name="Nakayama K."/>
            <person name="Satake H."/>
        </authorList>
    </citation>
    <scope>NUCLEOTIDE SEQUENCE</scope>
</reference>
<keyword evidence="3" id="KW-0255">Endonuclease</keyword>
<sequence length="399" mass="45608">MSSECNNIKLVIRNDKSKVVCAMCKKCLITVNHDVCVLNYVNGMKLRGKKQKVKVSNIANQTKHKPQVWKPKNVGPKERLASPKPSKPRMCLRWSPTGKIFDFKGKLIASSESNGDKACTPNPQEPTIKWFPNSTFFLDSYSISRGVMSFFDQKIKHLRRLNLSKRIMFILQAPVIIEEPTTTQNFKIQSWERRNRSLVEVAEPCLSFLVMYFLWVEAIATACYTQNRFIIHRLFDKKPYELINGRKPDISFLHVFGALCYPKNDREDIRKLGAKAMDFEQSSLKLDLQSMTSGQNLSDGDICMYALTVSTMQPKNVNEAMGPDLHGLNQAKEELLSVQGFIDANHPSHGYKLKKALYGLKQALRAWYDELLTFLGIIDPTLFIRCFDDDILVVQVTDI</sequence>
<evidence type="ECO:0000256" key="4">
    <source>
        <dbReference type="ARBA" id="ARBA00022801"/>
    </source>
</evidence>
<evidence type="ECO:0000256" key="7">
    <source>
        <dbReference type="ARBA" id="ARBA00022918"/>
    </source>
</evidence>
<keyword evidence="8" id="KW-0808">Transferase</keyword>
<evidence type="ECO:0000256" key="6">
    <source>
        <dbReference type="ARBA" id="ARBA00022908"/>
    </source>
</evidence>
<evidence type="ECO:0000313" key="10">
    <source>
        <dbReference type="EMBL" id="GJU09636.1"/>
    </source>
</evidence>
<keyword evidence="1" id="KW-0540">Nuclease</keyword>
<keyword evidence="6" id="KW-0229">DNA integration</keyword>
<keyword evidence="8" id="KW-0548">Nucleotidyltransferase</keyword>
<evidence type="ECO:0000313" key="11">
    <source>
        <dbReference type="Proteomes" id="UP001151760"/>
    </source>
</evidence>
<keyword evidence="11" id="KW-1185">Reference proteome</keyword>
<name>A0ABQ5JBV6_9ASTR</name>
<evidence type="ECO:0000256" key="3">
    <source>
        <dbReference type="ARBA" id="ARBA00022759"/>
    </source>
</evidence>
<keyword evidence="2" id="KW-0479">Metal-binding</keyword>